<proteinExistence type="predicted"/>
<dbReference type="InterPro" id="IPR036770">
    <property type="entry name" value="Ankyrin_rpt-contain_sf"/>
</dbReference>
<accession>A0ABM7DPB0</accession>
<evidence type="ECO:0000313" key="5">
    <source>
        <dbReference type="Proteomes" id="UP000278437"/>
    </source>
</evidence>
<dbReference type="RefSeq" id="WP_218567742.1">
    <property type="nucleotide sequence ID" value="NZ_CP020373.1"/>
</dbReference>
<dbReference type="PANTHER" id="PTHR24171:SF8">
    <property type="entry name" value="BRCA1-ASSOCIATED RING DOMAIN PROTEIN 1"/>
    <property type="match status" value="1"/>
</dbReference>
<evidence type="ECO:0000256" key="1">
    <source>
        <dbReference type="ARBA" id="ARBA00022737"/>
    </source>
</evidence>
<dbReference type="Proteomes" id="UP000278437">
    <property type="component" value="Chromosome"/>
</dbReference>
<dbReference type="Gene3D" id="1.25.40.20">
    <property type="entry name" value="Ankyrin repeat-containing domain"/>
    <property type="match status" value="1"/>
</dbReference>
<dbReference type="PANTHER" id="PTHR24171">
    <property type="entry name" value="ANKYRIN REPEAT DOMAIN-CONTAINING PROTEIN 39-RELATED"/>
    <property type="match status" value="1"/>
</dbReference>
<evidence type="ECO:0000256" key="2">
    <source>
        <dbReference type="ARBA" id="ARBA00023043"/>
    </source>
</evidence>
<keyword evidence="5" id="KW-1185">Reference proteome</keyword>
<evidence type="ECO:0000256" key="3">
    <source>
        <dbReference type="PROSITE-ProRule" id="PRU00023"/>
    </source>
</evidence>
<dbReference type="SMART" id="SM00248">
    <property type="entry name" value="ANK"/>
    <property type="match status" value="5"/>
</dbReference>
<dbReference type="InterPro" id="IPR002110">
    <property type="entry name" value="Ankyrin_rpt"/>
</dbReference>
<dbReference type="PROSITE" id="PS51257">
    <property type="entry name" value="PROKAR_LIPOPROTEIN"/>
    <property type="match status" value="1"/>
</dbReference>
<gene>
    <name evidence="4" type="ORF">STH12_02427</name>
</gene>
<protein>
    <submittedName>
        <fullName evidence="4">Ankyrin repeats (3 copies)</fullName>
    </submittedName>
</protein>
<feature type="repeat" description="ANK" evidence="3">
    <location>
        <begin position="106"/>
        <end position="138"/>
    </location>
</feature>
<reference evidence="5" key="1">
    <citation type="submission" date="2017-03" db="EMBL/GenBank/DDBJ databases">
        <title>Full genome sequence of a non-lethal Shewanella isolate that potentiates virulence of Vibio parahaemolyticus causing acute hepatopancreatic necrosis disease (AHPND) in shrimp.</title>
        <authorList>
            <person name="Prachumwat A."/>
            <person name="Sritunyalucksana K."/>
        </authorList>
    </citation>
    <scope>NUCLEOTIDE SEQUENCE [LARGE SCALE GENOMIC DNA]</scope>
    <source>
        <strain evidence="5">TH2012</strain>
    </source>
</reference>
<dbReference type="PROSITE" id="PS50088">
    <property type="entry name" value="ANK_REPEAT"/>
    <property type="match status" value="1"/>
</dbReference>
<dbReference type="SUPFAM" id="SSF48403">
    <property type="entry name" value="Ankyrin repeat"/>
    <property type="match status" value="1"/>
</dbReference>
<dbReference type="Pfam" id="PF12796">
    <property type="entry name" value="Ank_2"/>
    <property type="match status" value="1"/>
</dbReference>
<keyword evidence="1" id="KW-0677">Repeat</keyword>
<name>A0ABM7DPB0_9GAMM</name>
<evidence type="ECO:0000313" key="4">
    <source>
        <dbReference type="EMBL" id="AZQ11505.1"/>
    </source>
</evidence>
<keyword evidence="2 3" id="KW-0040">ANK repeat</keyword>
<dbReference type="EMBL" id="CP020373">
    <property type="protein sequence ID" value="AZQ11505.1"/>
    <property type="molecule type" value="Genomic_DNA"/>
</dbReference>
<organism evidence="4 5">
    <name type="scientific">Shewanella khirikhana</name>
    <dbReference type="NCBI Taxonomy" id="1965282"/>
    <lineage>
        <taxon>Bacteria</taxon>
        <taxon>Pseudomonadati</taxon>
        <taxon>Pseudomonadota</taxon>
        <taxon>Gammaproteobacteria</taxon>
        <taxon>Alteromonadales</taxon>
        <taxon>Shewanellaceae</taxon>
        <taxon>Shewanella</taxon>
    </lineage>
</organism>
<sequence>MKLSVQRWIGTLLAGLLGACGYAGMAESGKNMDAKQFFEPQMVAVLTAISKGDETKAKALLASGVNLNVIGEHKITPLFWFIARHDKEGMQLALKLGAAPNFKSGKGNTPVAYVAGWKNIEWLRLLLQAGGDPNSMNHLKQPALFGAIGEANFDAIDTLLEFGADPNLCDGSGSHAALYASDLNDWELVYVMLQQGSDPYAYDKAGADIAWSVDDILNRKIYTEGSDNYQWLLKVKQYLLEKGVAFPPPSPAEVRTRWAKEGKPGYKIEVELDD</sequence>